<feature type="signal peptide" evidence="7">
    <location>
        <begin position="1"/>
        <end position="25"/>
    </location>
</feature>
<sequence length="341" mass="36803">MIKKRSKLTAAVLAVLMLFLLTACGTTKVVDSGKKGASDYKMVLILPGPINDQSWNATNYAGLVKSNATLGTKMEYVENVQAADYESTFRNYAERGYNLIMAAGTQFDEAANKVAESYPKTTFCVVNGMVSKGSNVAPIFPKEYEASYIAALMAGEVSKNGQFATIGGFPNKAMEHLLDVYEKVAVDLAKGRGISGAKAVRAYANSWDDVALGKQMASTMIDNGADVMFVYANQVGLGSIQATKEKGVKFIGFSGDQTTIDPNTVVSSVVFDFETFYVWAIQKYLDGSLDGNKVHEAGIAENIFKPVYTANISKDIQDKVAAGMEKAKKGEVDFNAMFVNK</sequence>
<evidence type="ECO:0000256" key="3">
    <source>
        <dbReference type="ARBA" id="ARBA00022475"/>
    </source>
</evidence>
<keyword evidence="3" id="KW-1003">Cell membrane</keyword>
<dbReference type="Gene3D" id="3.40.50.2300">
    <property type="match status" value="2"/>
</dbReference>
<name>A0A1G8GPW2_9FIRM</name>
<evidence type="ECO:0000256" key="5">
    <source>
        <dbReference type="ARBA" id="ARBA00023136"/>
    </source>
</evidence>
<evidence type="ECO:0000256" key="2">
    <source>
        <dbReference type="ARBA" id="ARBA00008610"/>
    </source>
</evidence>
<evidence type="ECO:0000256" key="7">
    <source>
        <dbReference type="SAM" id="SignalP"/>
    </source>
</evidence>
<proteinExistence type="inferred from homology"/>
<dbReference type="STRING" id="1121419.SAMN05443529_12316"/>
<evidence type="ECO:0000256" key="4">
    <source>
        <dbReference type="ARBA" id="ARBA00022729"/>
    </source>
</evidence>
<dbReference type="PROSITE" id="PS51257">
    <property type="entry name" value="PROKAR_LIPOPROTEIN"/>
    <property type="match status" value="1"/>
</dbReference>
<organism evidence="9 10">
    <name type="scientific">Desulfosporosinus hippei DSM 8344</name>
    <dbReference type="NCBI Taxonomy" id="1121419"/>
    <lineage>
        <taxon>Bacteria</taxon>
        <taxon>Bacillati</taxon>
        <taxon>Bacillota</taxon>
        <taxon>Clostridia</taxon>
        <taxon>Eubacteriales</taxon>
        <taxon>Desulfitobacteriaceae</taxon>
        <taxon>Desulfosporosinus</taxon>
    </lineage>
</organism>
<dbReference type="Proteomes" id="UP000198656">
    <property type="component" value="Unassembled WGS sequence"/>
</dbReference>
<gene>
    <name evidence="9" type="ORF">SAMN05443529_12316</name>
</gene>
<keyword evidence="6" id="KW-0449">Lipoprotein</keyword>
<dbReference type="InterPro" id="IPR003760">
    <property type="entry name" value="PnrA-like"/>
</dbReference>
<accession>A0A1G8GPW2</accession>
<feature type="domain" description="ABC transporter substrate-binding protein PnrA-like" evidence="8">
    <location>
        <begin position="41"/>
        <end position="325"/>
    </location>
</feature>
<dbReference type="OrthoDB" id="9769871at2"/>
<dbReference type="InterPro" id="IPR028082">
    <property type="entry name" value="Peripla_BP_I"/>
</dbReference>
<feature type="chain" id="PRO_5011540608" evidence="7">
    <location>
        <begin position="26"/>
        <end position="341"/>
    </location>
</feature>
<dbReference type="CDD" id="cd06304">
    <property type="entry name" value="PBP1_BmpA_Med_PnrA-like"/>
    <property type="match status" value="1"/>
</dbReference>
<dbReference type="SUPFAM" id="SSF53822">
    <property type="entry name" value="Periplasmic binding protein-like I"/>
    <property type="match status" value="1"/>
</dbReference>
<keyword evidence="4 7" id="KW-0732">Signal</keyword>
<dbReference type="PANTHER" id="PTHR34296:SF2">
    <property type="entry name" value="ABC TRANSPORTER GUANOSINE-BINDING PROTEIN NUPN"/>
    <property type="match status" value="1"/>
</dbReference>
<evidence type="ECO:0000256" key="1">
    <source>
        <dbReference type="ARBA" id="ARBA00004193"/>
    </source>
</evidence>
<dbReference type="EMBL" id="FNCP01000023">
    <property type="protein sequence ID" value="SDH96373.1"/>
    <property type="molecule type" value="Genomic_DNA"/>
</dbReference>
<dbReference type="InterPro" id="IPR050957">
    <property type="entry name" value="BMP_lipoprotein"/>
</dbReference>
<keyword evidence="5" id="KW-0472">Membrane</keyword>
<evidence type="ECO:0000313" key="10">
    <source>
        <dbReference type="Proteomes" id="UP000198656"/>
    </source>
</evidence>
<evidence type="ECO:0000313" key="9">
    <source>
        <dbReference type="EMBL" id="SDH96373.1"/>
    </source>
</evidence>
<dbReference type="RefSeq" id="WP_092334884.1">
    <property type="nucleotide sequence ID" value="NZ_FNCP01000023.1"/>
</dbReference>
<dbReference type="Pfam" id="PF02608">
    <property type="entry name" value="Bmp"/>
    <property type="match status" value="1"/>
</dbReference>
<evidence type="ECO:0000259" key="8">
    <source>
        <dbReference type="Pfam" id="PF02608"/>
    </source>
</evidence>
<evidence type="ECO:0000256" key="6">
    <source>
        <dbReference type="ARBA" id="ARBA00023288"/>
    </source>
</evidence>
<dbReference type="AlphaFoldDB" id="A0A1G8GPW2"/>
<keyword evidence="10" id="KW-1185">Reference proteome</keyword>
<dbReference type="GO" id="GO:0005886">
    <property type="term" value="C:plasma membrane"/>
    <property type="evidence" value="ECO:0007669"/>
    <property type="project" value="UniProtKB-SubCell"/>
</dbReference>
<comment type="subcellular location">
    <subcellularLocation>
        <location evidence="1">Cell membrane</location>
        <topology evidence="1">Lipid-anchor</topology>
    </subcellularLocation>
</comment>
<dbReference type="PANTHER" id="PTHR34296">
    <property type="entry name" value="TRANSCRIPTIONAL ACTIVATOR PROTEIN MED"/>
    <property type="match status" value="1"/>
</dbReference>
<comment type="similarity">
    <text evidence="2">Belongs to the BMP lipoprotein family.</text>
</comment>
<protein>
    <submittedName>
        <fullName evidence="9">Basic membrane protein A</fullName>
    </submittedName>
</protein>
<reference evidence="10" key="1">
    <citation type="submission" date="2016-10" db="EMBL/GenBank/DDBJ databases">
        <authorList>
            <person name="Varghese N."/>
            <person name="Submissions S."/>
        </authorList>
    </citation>
    <scope>NUCLEOTIDE SEQUENCE [LARGE SCALE GENOMIC DNA]</scope>
    <source>
        <strain evidence="10">DSM 8344</strain>
    </source>
</reference>